<feature type="compositionally biased region" description="Basic residues" evidence="1">
    <location>
        <begin position="271"/>
        <end position="280"/>
    </location>
</feature>
<feature type="region of interest" description="Disordered" evidence="1">
    <location>
        <begin position="122"/>
        <end position="141"/>
    </location>
</feature>
<name>K0S268_THAOC</name>
<sequence length="297" mass="32325">MVEKTSAKGPPDDKKRRTDGSGPPKKRRKAPATAKRTYPPLTSWKRGFFVEDGLAPRLADRAAKASTPSGTDGGQTSVNGLPVTLDRTSLLPYMQSSDRPVKKLAFKWSKPSKPALAKLAKQVQQSSSGINNSNGKEEGKPALSMATVPEDDELLLKYFALLGPSCLVTTGDSVINASRHIVPNMNPRQIAMRVNATFVNPNQTSASWSVDDRRRLALLMRISSNEKNPVQFAASRSGIIDRRGTKSISEKWRMIDPMLPSGEVGAWARKGQGRKRRAAKTKSGTNEDEALAETAEV</sequence>
<feature type="compositionally biased region" description="Polar residues" evidence="1">
    <location>
        <begin position="66"/>
        <end position="79"/>
    </location>
</feature>
<gene>
    <name evidence="2" type="ORF">THAOC_19565</name>
</gene>
<protein>
    <submittedName>
        <fullName evidence="2">Uncharacterized protein</fullName>
    </submittedName>
</protein>
<dbReference type="Proteomes" id="UP000266841">
    <property type="component" value="Unassembled WGS sequence"/>
</dbReference>
<dbReference type="eggNOG" id="ENOG502SZFH">
    <property type="taxonomic scope" value="Eukaryota"/>
</dbReference>
<evidence type="ECO:0000313" key="3">
    <source>
        <dbReference type="Proteomes" id="UP000266841"/>
    </source>
</evidence>
<feature type="region of interest" description="Disordered" evidence="1">
    <location>
        <begin position="59"/>
        <end position="82"/>
    </location>
</feature>
<dbReference type="OrthoDB" id="2143914at2759"/>
<dbReference type="EMBL" id="AGNL01021482">
    <property type="protein sequence ID" value="EJK60138.1"/>
    <property type="molecule type" value="Genomic_DNA"/>
</dbReference>
<reference evidence="2 3" key="1">
    <citation type="journal article" date="2012" name="Genome Biol.">
        <title>Genome and low-iron response of an oceanic diatom adapted to chronic iron limitation.</title>
        <authorList>
            <person name="Lommer M."/>
            <person name="Specht M."/>
            <person name="Roy A.S."/>
            <person name="Kraemer L."/>
            <person name="Andreson R."/>
            <person name="Gutowska M.A."/>
            <person name="Wolf J."/>
            <person name="Bergner S.V."/>
            <person name="Schilhabel M.B."/>
            <person name="Klostermeier U.C."/>
            <person name="Beiko R.G."/>
            <person name="Rosenstiel P."/>
            <person name="Hippler M."/>
            <person name="Laroche J."/>
        </authorList>
    </citation>
    <scope>NUCLEOTIDE SEQUENCE [LARGE SCALE GENOMIC DNA]</scope>
    <source>
        <strain evidence="2 3">CCMP1005</strain>
    </source>
</reference>
<feature type="compositionally biased region" description="Low complexity" evidence="1">
    <location>
        <begin position="122"/>
        <end position="134"/>
    </location>
</feature>
<proteinExistence type="predicted"/>
<feature type="compositionally biased region" description="Acidic residues" evidence="1">
    <location>
        <begin position="286"/>
        <end position="297"/>
    </location>
</feature>
<feature type="region of interest" description="Disordered" evidence="1">
    <location>
        <begin position="263"/>
        <end position="297"/>
    </location>
</feature>
<feature type="compositionally biased region" description="Basic and acidic residues" evidence="1">
    <location>
        <begin position="1"/>
        <end position="19"/>
    </location>
</feature>
<accession>K0S268</accession>
<comment type="caution">
    <text evidence="2">The sequence shown here is derived from an EMBL/GenBank/DDBJ whole genome shotgun (WGS) entry which is preliminary data.</text>
</comment>
<keyword evidence="3" id="KW-1185">Reference proteome</keyword>
<evidence type="ECO:0000313" key="2">
    <source>
        <dbReference type="EMBL" id="EJK60138.1"/>
    </source>
</evidence>
<organism evidence="2 3">
    <name type="scientific">Thalassiosira oceanica</name>
    <name type="common">Marine diatom</name>
    <dbReference type="NCBI Taxonomy" id="159749"/>
    <lineage>
        <taxon>Eukaryota</taxon>
        <taxon>Sar</taxon>
        <taxon>Stramenopiles</taxon>
        <taxon>Ochrophyta</taxon>
        <taxon>Bacillariophyta</taxon>
        <taxon>Coscinodiscophyceae</taxon>
        <taxon>Thalassiosirophycidae</taxon>
        <taxon>Thalassiosirales</taxon>
        <taxon>Thalassiosiraceae</taxon>
        <taxon>Thalassiosira</taxon>
    </lineage>
</organism>
<feature type="region of interest" description="Disordered" evidence="1">
    <location>
        <begin position="1"/>
        <end position="41"/>
    </location>
</feature>
<evidence type="ECO:0000256" key="1">
    <source>
        <dbReference type="SAM" id="MobiDB-lite"/>
    </source>
</evidence>
<dbReference type="AlphaFoldDB" id="K0S268"/>